<dbReference type="EMBL" id="JARIHO010000010">
    <property type="protein sequence ID" value="KAJ7354444.1"/>
    <property type="molecule type" value="Genomic_DNA"/>
</dbReference>
<comment type="caution">
    <text evidence="1">The sequence shown here is derived from an EMBL/GenBank/DDBJ whole genome shotgun (WGS) entry which is preliminary data.</text>
</comment>
<protein>
    <recommendedName>
        <fullName evidence="3">F-box domain-containing protein</fullName>
    </recommendedName>
</protein>
<evidence type="ECO:0000313" key="2">
    <source>
        <dbReference type="Proteomes" id="UP001218218"/>
    </source>
</evidence>
<dbReference type="InterPro" id="IPR032675">
    <property type="entry name" value="LRR_dom_sf"/>
</dbReference>
<organism evidence="1 2">
    <name type="scientific">Mycena albidolilacea</name>
    <dbReference type="NCBI Taxonomy" id="1033008"/>
    <lineage>
        <taxon>Eukaryota</taxon>
        <taxon>Fungi</taxon>
        <taxon>Dikarya</taxon>
        <taxon>Basidiomycota</taxon>
        <taxon>Agaricomycotina</taxon>
        <taxon>Agaricomycetes</taxon>
        <taxon>Agaricomycetidae</taxon>
        <taxon>Agaricales</taxon>
        <taxon>Marasmiineae</taxon>
        <taxon>Mycenaceae</taxon>
        <taxon>Mycena</taxon>
    </lineage>
</organism>
<proteinExistence type="predicted"/>
<dbReference type="Proteomes" id="UP001218218">
    <property type="component" value="Unassembled WGS sequence"/>
</dbReference>
<accession>A0AAD7ACS2</accession>
<gene>
    <name evidence="1" type="ORF">DFH08DRAFT_854881</name>
</gene>
<keyword evidence="2" id="KW-1185">Reference proteome</keyword>
<sequence>MRFSDFSSISPFADKLGTNYIPSLEEISDIRGLLMDPTEELGRIQAQIDEMEVIVGQLKAKHSLLKTAIDAHQALISPIRRAPEDVLQEIFLACLPTAHNAIMHPSEAPILLGRICSHWRAVAHNTPMLWRSMHISLPFVYDDHHSARLEVPVTLGKVLKQWLERSATCSLDVSLSDASLYESHPHNQPVPHHPIYQLVGVCRRLRHLTLVGRPFVLLPLLTIGSESLPLLKSLRVRTTDSGAITDYQDMTNALQSASLTDISLSVTADPLLLPLQWSQLTSLNLSCFRLWTPGQEGGLDGIRALEILRRCPNLLRCKLRMTRDEDAPVLTSDTSPLILADLHTLIFRGGYRFHTWIPHLHVPKLRCLQVGEARYTRRFTGIPIQDAFMRAELDTAFFASSSPVLELLHSFPTISHLQLHSSGFSDLSLVDDAFLVHLHDDDLCPILTHVTFTPEVGTGPSDTAVLAFIRARMGGPTPLHHVEVNFLREMEIDIMPELRPFISDGLQVTLNYPELSRWKLDARAGLDEPHWE</sequence>
<evidence type="ECO:0008006" key="3">
    <source>
        <dbReference type="Google" id="ProtNLM"/>
    </source>
</evidence>
<dbReference type="AlphaFoldDB" id="A0AAD7ACS2"/>
<name>A0AAD7ACS2_9AGAR</name>
<evidence type="ECO:0000313" key="1">
    <source>
        <dbReference type="EMBL" id="KAJ7354444.1"/>
    </source>
</evidence>
<reference evidence="1" key="1">
    <citation type="submission" date="2023-03" db="EMBL/GenBank/DDBJ databases">
        <title>Massive genome expansion in bonnet fungi (Mycena s.s.) driven by repeated elements and novel gene families across ecological guilds.</title>
        <authorList>
            <consortium name="Lawrence Berkeley National Laboratory"/>
            <person name="Harder C.B."/>
            <person name="Miyauchi S."/>
            <person name="Viragh M."/>
            <person name="Kuo A."/>
            <person name="Thoen E."/>
            <person name="Andreopoulos B."/>
            <person name="Lu D."/>
            <person name="Skrede I."/>
            <person name="Drula E."/>
            <person name="Henrissat B."/>
            <person name="Morin E."/>
            <person name="Kohler A."/>
            <person name="Barry K."/>
            <person name="LaButti K."/>
            <person name="Morin E."/>
            <person name="Salamov A."/>
            <person name="Lipzen A."/>
            <person name="Mereny Z."/>
            <person name="Hegedus B."/>
            <person name="Baldrian P."/>
            <person name="Stursova M."/>
            <person name="Weitz H."/>
            <person name="Taylor A."/>
            <person name="Grigoriev I.V."/>
            <person name="Nagy L.G."/>
            <person name="Martin F."/>
            <person name="Kauserud H."/>
        </authorList>
    </citation>
    <scope>NUCLEOTIDE SEQUENCE</scope>
    <source>
        <strain evidence="1">CBHHK002</strain>
    </source>
</reference>
<dbReference type="Gene3D" id="3.80.10.10">
    <property type="entry name" value="Ribonuclease Inhibitor"/>
    <property type="match status" value="1"/>
</dbReference>